<dbReference type="Gene3D" id="3.90.1530.10">
    <property type="entry name" value="Conserved hypothetical protein from pyrococcus furiosus pfu- 392566-001, ParB domain"/>
    <property type="match status" value="1"/>
</dbReference>
<evidence type="ECO:0000313" key="2">
    <source>
        <dbReference type="EMBL" id="CAH9063865.1"/>
    </source>
</evidence>
<dbReference type="EMBL" id="CAMAPD010000017">
    <property type="protein sequence ID" value="CAH9064573.1"/>
    <property type="molecule type" value="Genomic_DNA"/>
</dbReference>
<proteinExistence type="predicted"/>
<evidence type="ECO:0000259" key="1">
    <source>
        <dbReference type="SMART" id="SM00470"/>
    </source>
</evidence>
<evidence type="ECO:0000313" key="3">
    <source>
        <dbReference type="EMBL" id="CAH9064573.1"/>
    </source>
</evidence>
<protein>
    <recommendedName>
        <fullName evidence="1">ParB-like N-terminal domain-containing protein</fullName>
    </recommendedName>
</protein>
<reference evidence="2 5" key="1">
    <citation type="submission" date="2022-07" db="EMBL/GenBank/DDBJ databases">
        <authorList>
            <person name="Criscuolo A."/>
        </authorList>
    </citation>
    <scope>NUCLEOTIDE SEQUENCE</scope>
    <source>
        <strain evidence="5">CIP 111951</strain>
        <strain evidence="2">CIP111854</strain>
        <strain evidence="3">CIP111951</strain>
    </source>
</reference>
<evidence type="ECO:0000313" key="4">
    <source>
        <dbReference type="Proteomes" id="UP001152467"/>
    </source>
</evidence>
<dbReference type="AlphaFoldDB" id="A0A9W4VUH6"/>
<dbReference type="SUPFAM" id="SSF110849">
    <property type="entry name" value="ParB/Sulfiredoxin"/>
    <property type="match status" value="1"/>
</dbReference>
<name>A0A9W4VUH6_9GAMM</name>
<feature type="domain" description="ParB-like N-terminal" evidence="1">
    <location>
        <begin position="9"/>
        <end position="91"/>
    </location>
</feature>
<accession>A0A9W4VUH6</accession>
<comment type="caution">
    <text evidence="2">The sequence shown here is derived from an EMBL/GenBank/DDBJ whole genome shotgun (WGS) entry which is preliminary data.</text>
</comment>
<gene>
    <name evidence="2" type="ORF">PSECIP111854_03309</name>
    <name evidence="3" type="ORF">PSECIP111951_03164</name>
</gene>
<dbReference type="Proteomes" id="UP001152485">
    <property type="component" value="Unassembled WGS sequence"/>
</dbReference>
<organism evidence="2 4">
    <name type="scientific">Pseudoalteromonas holothuriae</name>
    <dbReference type="NCBI Taxonomy" id="2963714"/>
    <lineage>
        <taxon>Bacteria</taxon>
        <taxon>Pseudomonadati</taxon>
        <taxon>Pseudomonadota</taxon>
        <taxon>Gammaproteobacteria</taxon>
        <taxon>Alteromonadales</taxon>
        <taxon>Pseudoalteromonadaceae</taxon>
        <taxon>Pseudoalteromonas</taxon>
    </lineage>
</organism>
<dbReference type="InterPro" id="IPR003115">
    <property type="entry name" value="ParB_N"/>
</dbReference>
<dbReference type="CDD" id="cd16400">
    <property type="entry name" value="ParB_Srx_like_nuclease"/>
    <property type="match status" value="1"/>
</dbReference>
<evidence type="ECO:0000313" key="5">
    <source>
        <dbReference type="Proteomes" id="UP001152485"/>
    </source>
</evidence>
<sequence>MKVPELKLGFKALTSLLPSEEHCATHASYLAEKIAKNKVWTHPLLVDKHTNVILDGHHRYSAAKTLKFTKIPCLMVDYNSPLIRVTSWETGENMDKSKVISKALSGKLFMKKSTRHELNFMIPIEYELPIELLSGAIS</sequence>
<keyword evidence="4" id="KW-1185">Reference proteome</keyword>
<dbReference type="EMBL" id="CAMAPC010000016">
    <property type="protein sequence ID" value="CAH9063865.1"/>
    <property type="molecule type" value="Genomic_DNA"/>
</dbReference>
<dbReference type="SMART" id="SM00470">
    <property type="entry name" value="ParB"/>
    <property type="match status" value="1"/>
</dbReference>
<dbReference type="Proteomes" id="UP001152467">
    <property type="component" value="Unassembled WGS sequence"/>
</dbReference>
<dbReference type="InterPro" id="IPR036086">
    <property type="entry name" value="ParB/Sulfiredoxin_sf"/>
</dbReference>